<comment type="caution">
    <text evidence="3">The sequence shown here is derived from an EMBL/GenBank/DDBJ whole genome shotgun (WGS) entry which is preliminary data.</text>
</comment>
<reference evidence="4" key="1">
    <citation type="journal article" date="2019" name="Int. J. Syst. Evol. Microbiol.">
        <title>The Global Catalogue of Microorganisms (GCM) 10K type strain sequencing project: providing services to taxonomists for standard genome sequencing and annotation.</title>
        <authorList>
            <consortium name="The Broad Institute Genomics Platform"/>
            <consortium name="The Broad Institute Genome Sequencing Center for Infectious Disease"/>
            <person name="Wu L."/>
            <person name="Ma J."/>
        </authorList>
    </citation>
    <scope>NUCLEOTIDE SEQUENCE [LARGE SCALE GENOMIC DNA]</scope>
    <source>
        <strain evidence="4">JCM 30846</strain>
    </source>
</reference>
<protein>
    <submittedName>
        <fullName evidence="3">Membrane protein</fullName>
    </submittedName>
</protein>
<keyword evidence="2" id="KW-0472">Membrane</keyword>
<organism evidence="3 4">
    <name type="scientific">Streptomyces tremellae</name>
    <dbReference type="NCBI Taxonomy" id="1124239"/>
    <lineage>
        <taxon>Bacteria</taxon>
        <taxon>Bacillati</taxon>
        <taxon>Actinomycetota</taxon>
        <taxon>Actinomycetes</taxon>
        <taxon>Kitasatosporales</taxon>
        <taxon>Streptomycetaceae</taxon>
        <taxon>Streptomyces</taxon>
    </lineage>
</organism>
<feature type="region of interest" description="Disordered" evidence="1">
    <location>
        <begin position="182"/>
        <end position="205"/>
    </location>
</feature>
<dbReference type="Proteomes" id="UP001499884">
    <property type="component" value="Unassembled WGS sequence"/>
</dbReference>
<evidence type="ECO:0000313" key="4">
    <source>
        <dbReference type="Proteomes" id="UP001499884"/>
    </source>
</evidence>
<proteinExistence type="predicted"/>
<keyword evidence="2" id="KW-1133">Transmembrane helix</keyword>
<evidence type="ECO:0000256" key="1">
    <source>
        <dbReference type="SAM" id="MobiDB-lite"/>
    </source>
</evidence>
<feature type="transmembrane region" description="Helical" evidence="2">
    <location>
        <begin position="70"/>
        <end position="90"/>
    </location>
</feature>
<feature type="compositionally biased region" description="Basic residues" evidence="1">
    <location>
        <begin position="195"/>
        <end position="205"/>
    </location>
</feature>
<feature type="compositionally biased region" description="Basic and acidic residues" evidence="1">
    <location>
        <begin position="1"/>
        <end position="23"/>
    </location>
</feature>
<keyword evidence="2" id="KW-0812">Transmembrane</keyword>
<feature type="region of interest" description="Disordered" evidence="1">
    <location>
        <begin position="1"/>
        <end position="47"/>
    </location>
</feature>
<evidence type="ECO:0000256" key="2">
    <source>
        <dbReference type="SAM" id="Phobius"/>
    </source>
</evidence>
<dbReference type="EMBL" id="BAABEP010000031">
    <property type="protein sequence ID" value="GAA3740724.1"/>
    <property type="molecule type" value="Genomic_DNA"/>
</dbReference>
<accession>A0ABP7FLK6</accession>
<sequence>MSEQRSPEGQETRGQDTRERQAEGQRPGTGAPGGAGRPAQGVPGGPEPEALRFFGTSWLAHDGGYALRRAAVAAGSLLAAAASCAVLRFAYDGLALADVGPFVGVLVVVMFAVCSFVAFRRTWDGFSARPADPGREESLRSLKAIGFIGSLLAYFVRSLTEAPGEGLRRREYEAAVAAYEKRRAARSGKPGTAARRAKQRKPGRR</sequence>
<keyword evidence="4" id="KW-1185">Reference proteome</keyword>
<evidence type="ECO:0000313" key="3">
    <source>
        <dbReference type="EMBL" id="GAA3740724.1"/>
    </source>
</evidence>
<gene>
    <name evidence="3" type="ORF">GCM10023082_42230</name>
</gene>
<name>A0ABP7FLK6_9ACTN</name>
<feature type="transmembrane region" description="Helical" evidence="2">
    <location>
        <begin position="102"/>
        <end position="119"/>
    </location>
</feature>